<sequence>MIDIMIRANPLMWSSFCGYKIYANRLKEILLASDRKWSMLLPWGFDPSEMLSAENSLVIRRRHSRQM</sequence>
<dbReference type="EMBL" id="UINC01075234">
    <property type="protein sequence ID" value="SVC13213.1"/>
    <property type="molecule type" value="Genomic_DNA"/>
</dbReference>
<accession>A0A382JPT5</accession>
<organism evidence="1">
    <name type="scientific">marine metagenome</name>
    <dbReference type="NCBI Taxonomy" id="408172"/>
    <lineage>
        <taxon>unclassified sequences</taxon>
        <taxon>metagenomes</taxon>
        <taxon>ecological metagenomes</taxon>
    </lineage>
</organism>
<protein>
    <submittedName>
        <fullName evidence="1">Uncharacterized protein</fullName>
    </submittedName>
</protein>
<evidence type="ECO:0000313" key="1">
    <source>
        <dbReference type="EMBL" id="SVC13213.1"/>
    </source>
</evidence>
<gene>
    <name evidence="1" type="ORF">METZ01_LOCUS266067</name>
</gene>
<proteinExistence type="predicted"/>
<name>A0A382JPT5_9ZZZZ</name>
<dbReference type="AlphaFoldDB" id="A0A382JPT5"/>
<reference evidence="1" key="1">
    <citation type="submission" date="2018-05" db="EMBL/GenBank/DDBJ databases">
        <authorList>
            <person name="Lanie J.A."/>
            <person name="Ng W.-L."/>
            <person name="Kazmierczak K.M."/>
            <person name="Andrzejewski T.M."/>
            <person name="Davidsen T.M."/>
            <person name="Wayne K.J."/>
            <person name="Tettelin H."/>
            <person name="Glass J.I."/>
            <person name="Rusch D."/>
            <person name="Podicherti R."/>
            <person name="Tsui H.-C.T."/>
            <person name="Winkler M.E."/>
        </authorList>
    </citation>
    <scope>NUCLEOTIDE SEQUENCE</scope>
</reference>